<gene>
    <name evidence="1" type="ORF">FHS54_000012</name>
</gene>
<sequence>MFKHGMLSILAFLNLAGSQYANAFGRHAEIERLIDIWRPLND</sequence>
<organism evidence="1 2">
    <name type="scientific">Sphingobium vermicomposti</name>
    <dbReference type="NCBI Taxonomy" id="529005"/>
    <lineage>
        <taxon>Bacteria</taxon>
        <taxon>Pseudomonadati</taxon>
        <taxon>Pseudomonadota</taxon>
        <taxon>Alphaproteobacteria</taxon>
        <taxon>Sphingomonadales</taxon>
        <taxon>Sphingomonadaceae</taxon>
        <taxon>Sphingobium</taxon>
    </lineage>
</organism>
<protein>
    <submittedName>
        <fullName evidence="1">Uncharacterized protein</fullName>
    </submittedName>
</protein>
<dbReference type="AlphaFoldDB" id="A0A846M067"/>
<evidence type="ECO:0000313" key="1">
    <source>
        <dbReference type="EMBL" id="NIJ15063.1"/>
    </source>
</evidence>
<dbReference type="Proteomes" id="UP000576821">
    <property type="component" value="Unassembled WGS sequence"/>
</dbReference>
<name>A0A846M067_9SPHN</name>
<dbReference type="EMBL" id="JAASQR010000001">
    <property type="protein sequence ID" value="NIJ15063.1"/>
    <property type="molecule type" value="Genomic_DNA"/>
</dbReference>
<keyword evidence="2" id="KW-1185">Reference proteome</keyword>
<comment type="caution">
    <text evidence="1">The sequence shown here is derived from an EMBL/GenBank/DDBJ whole genome shotgun (WGS) entry which is preliminary data.</text>
</comment>
<evidence type="ECO:0000313" key="2">
    <source>
        <dbReference type="Proteomes" id="UP000576821"/>
    </source>
</evidence>
<proteinExistence type="predicted"/>
<reference evidence="1 2" key="1">
    <citation type="submission" date="2020-03" db="EMBL/GenBank/DDBJ databases">
        <title>Genomic Encyclopedia of Type Strains, Phase IV (KMG-IV): sequencing the most valuable type-strain genomes for metagenomic binning, comparative biology and taxonomic classification.</title>
        <authorList>
            <person name="Goeker M."/>
        </authorList>
    </citation>
    <scope>NUCLEOTIDE SEQUENCE [LARGE SCALE GENOMIC DNA]</scope>
    <source>
        <strain evidence="1 2">DSM 21299</strain>
    </source>
</reference>
<accession>A0A846M067</accession>